<dbReference type="Gene3D" id="3.40.50.1220">
    <property type="entry name" value="TPP-binding domain"/>
    <property type="match status" value="1"/>
</dbReference>
<comment type="similarity">
    <text evidence="1 3">Belongs to the TPP enzyme family.</text>
</comment>
<dbReference type="PANTHER" id="PTHR18968">
    <property type="entry name" value="THIAMINE PYROPHOSPHATE ENZYMES"/>
    <property type="match status" value="1"/>
</dbReference>
<dbReference type="InterPro" id="IPR000399">
    <property type="entry name" value="TPP-bd_CS"/>
</dbReference>
<organism evidence="7 8">
    <name type="scientific">Enterobacter pseudoroggenkampii</name>
    <dbReference type="NCBI Taxonomy" id="2996112"/>
    <lineage>
        <taxon>Bacteria</taxon>
        <taxon>Pseudomonadati</taxon>
        <taxon>Pseudomonadota</taxon>
        <taxon>Gammaproteobacteria</taxon>
        <taxon>Enterobacterales</taxon>
        <taxon>Enterobacteriaceae</taxon>
        <taxon>Enterobacter</taxon>
    </lineage>
</organism>
<protein>
    <submittedName>
        <fullName evidence="7">Acetolactate synthase large subunit</fullName>
        <ecNumber evidence="7">2.2.1.6</ecNumber>
    </submittedName>
</protein>
<name>A0ABT3XIT4_9ENTR</name>
<evidence type="ECO:0000256" key="2">
    <source>
        <dbReference type="ARBA" id="ARBA00023052"/>
    </source>
</evidence>
<dbReference type="Pfam" id="PF02776">
    <property type="entry name" value="TPP_enzyme_N"/>
    <property type="match status" value="1"/>
</dbReference>
<comment type="caution">
    <text evidence="7">The sequence shown here is derived from an EMBL/GenBank/DDBJ whole genome shotgun (WGS) entry which is preliminary data.</text>
</comment>
<evidence type="ECO:0000259" key="5">
    <source>
        <dbReference type="Pfam" id="PF02775"/>
    </source>
</evidence>
<accession>A0ABT3XIT4</accession>
<evidence type="ECO:0000256" key="1">
    <source>
        <dbReference type="ARBA" id="ARBA00007812"/>
    </source>
</evidence>
<sequence>MAKASDIVVRCLESEGVKYVFGIPGEENLSLLESLRESPIRLVLTRHEQSAGFMAATYGRLTGRAGVSLSTLGPGATNLATAGAYAYLGGMPMLMITGQKPIKNPRQGRFQIIDVCSMMDPITKYTHQLASADNIPSRMREAFRLAEEEKPGAVHLELPEDIAAEQTDSIPIPRSLNRWPLAEHSAIDAAVAKLRKARSPILVIGAGASRKMAARALKQLIDKTGIPFVTTQLGKGVVDERHPRFVGNAALSTGDFVHRAFESADLIVNVGHDLSEKPPFLMVRGSTEVIHIDYRSAEADALYFPQLEVTGDIADAVLRIGDALNNTVQWDFTRLLAIREANEVQIAEGADDDRYPLYPQRLVADVRRAMPSEGIVALDNGIYKIWFARNYKAHKPNTVLLDNALATMGAGLPSAMAAHLVYPDRPVIAVCGDGGFMMNSQELETALRLGMHITVIILRDDGYGMIRCKQTRMGYAEFAVGYGNPDFVKYAEAYGASGYRVESAGALLPLLEHCVKTPGVHVIDCPVDYGENDRILNDELRARSLAV</sequence>
<dbReference type="Proteomes" id="UP001163211">
    <property type="component" value="Unassembled WGS sequence"/>
</dbReference>
<dbReference type="RefSeq" id="WP_267215769.1">
    <property type="nucleotide sequence ID" value="NZ_JAPMLV010000009.1"/>
</dbReference>
<keyword evidence="8" id="KW-1185">Reference proteome</keyword>
<proteinExistence type="inferred from homology"/>
<dbReference type="InterPro" id="IPR012001">
    <property type="entry name" value="Thiamin_PyroP_enz_TPP-bd_dom"/>
</dbReference>
<dbReference type="Pfam" id="PF02775">
    <property type="entry name" value="TPP_enzyme_C"/>
    <property type="match status" value="1"/>
</dbReference>
<dbReference type="InterPro" id="IPR029035">
    <property type="entry name" value="DHS-like_NAD/FAD-binding_dom"/>
</dbReference>
<dbReference type="Pfam" id="PF00205">
    <property type="entry name" value="TPP_enzyme_M"/>
    <property type="match status" value="1"/>
</dbReference>
<keyword evidence="7" id="KW-0808">Transferase</keyword>
<dbReference type="InterPro" id="IPR045229">
    <property type="entry name" value="TPP_enz"/>
</dbReference>
<dbReference type="InterPro" id="IPR011766">
    <property type="entry name" value="TPP_enzyme_TPP-bd"/>
</dbReference>
<dbReference type="InterPro" id="IPR012000">
    <property type="entry name" value="Thiamin_PyroP_enz_cen_dom"/>
</dbReference>
<dbReference type="EC" id="2.2.1.6" evidence="7"/>
<dbReference type="Gene3D" id="3.40.50.970">
    <property type="match status" value="2"/>
</dbReference>
<evidence type="ECO:0000256" key="3">
    <source>
        <dbReference type="RuleBase" id="RU362132"/>
    </source>
</evidence>
<dbReference type="PROSITE" id="PS00187">
    <property type="entry name" value="TPP_ENZYMES"/>
    <property type="match status" value="1"/>
</dbReference>
<evidence type="ECO:0000313" key="7">
    <source>
        <dbReference type="EMBL" id="MCX8305679.1"/>
    </source>
</evidence>
<keyword evidence="2 3" id="KW-0786">Thiamine pyrophosphate</keyword>
<dbReference type="EMBL" id="JAPMLV010000009">
    <property type="protein sequence ID" value="MCX8305679.1"/>
    <property type="molecule type" value="Genomic_DNA"/>
</dbReference>
<dbReference type="PANTHER" id="PTHR18968:SF129">
    <property type="entry name" value="ACETOLACTATE SYNTHASE"/>
    <property type="match status" value="1"/>
</dbReference>
<evidence type="ECO:0000259" key="4">
    <source>
        <dbReference type="Pfam" id="PF00205"/>
    </source>
</evidence>
<dbReference type="InterPro" id="IPR029061">
    <property type="entry name" value="THDP-binding"/>
</dbReference>
<evidence type="ECO:0000313" key="8">
    <source>
        <dbReference type="Proteomes" id="UP001163211"/>
    </source>
</evidence>
<reference evidence="7" key="1">
    <citation type="submission" date="2022-11" db="EMBL/GenBank/DDBJ databases">
        <title>The draft genomes of two Enterobacter strains.</title>
        <authorList>
            <person name="He Y."/>
            <person name="Wu S."/>
            <person name="Feng Y."/>
            <person name="Zong Z."/>
        </authorList>
    </citation>
    <scope>NUCLEOTIDE SEQUENCE</scope>
    <source>
        <strain evidence="7">155092</strain>
    </source>
</reference>
<feature type="domain" description="Thiamine pyrophosphate enzyme N-terminal TPP-binding" evidence="6">
    <location>
        <begin position="3"/>
        <end position="117"/>
    </location>
</feature>
<dbReference type="GO" id="GO:0003984">
    <property type="term" value="F:acetolactate synthase activity"/>
    <property type="evidence" value="ECO:0007669"/>
    <property type="project" value="UniProtKB-EC"/>
</dbReference>
<gene>
    <name evidence="7" type="ORF">OTG14_22295</name>
</gene>
<dbReference type="SUPFAM" id="SSF52518">
    <property type="entry name" value="Thiamin diphosphate-binding fold (THDP-binding)"/>
    <property type="match status" value="2"/>
</dbReference>
<dbReference type="NCBIfam" id="NF006187">
    <property type="entry name" value="PRK08322.1"/>
    <property type="match status" value="1"/>
</dbReference>
<evidence type="ECO:0000259" key="6">
    <source>
        <dbReference type="Pfam" id="PF02776"/>
    </source>
</evidence>
<dbReference type="CDD" id="cd07035">
    <property type="entry name" value="TPP_PYR_POX_like"/>
    <property type="match status" value="1"/>
</dbReference>
<dbReference type="CDD" id="cd02010">
    <property type="entry name" value="TPP_ALS"/>
    <property type="match status" value="1"/>
</dbReference>
<feature type="domain" description="Thiamine pyrophosphate enzyme central" evidence="4">
    <location>
        <begin position="187"/>
        <end position="317"/>
    </location>
</feature>
<feature type="domain" description="Thiamine pyrophosphate enzyme TPP-binding" evidence="5">
    <location>
        <begin position="379"/>
        <end position="525"/>
    </location>
</feature>
<dbReference type="SUPFAM" id="SSF52467">
    <property type="entry name" value="DHS-like NAD/FAD-binding domain"/>
    <property type="match status" value="1"/>
</dbReference>